<dbReference type="EMBL" id="JAPFQL010000033">
    <property type="protein sequence ID" value="MDC5697409.1"/>
    <property type="molecule type" value="Genomic_DNA"/>
</dbReference>
<evidence type="ECO:0000313" key="1">
    <source>
        <dbReference type="EMBL" id="MDC5697409.1"/>
    </source>
</evidence>
<dbReference type="RefSeq" id="WP_272461986.1">
    <property type="nucleotide sequence ID" value="NZ_JAPFQL010000033.1"/>
</dbReference>
<organism evidence="1 2">
    <name type="scientific">Intrasporangium calvum</name>
    <dbReference type="NCBI Taxonomy" id="53358"/>
    <lineage>
        <taxon>Bacteria</taxon>
        <taxon>Bacillati</taxon>
        <taxon>Actinomycetota</taxon>
        <taxon>Actinomycetes</taxon>
        <taxon>Micrococcales</taxon>
        <taxon>Intrasporangiaceae</taxon>
        <taxon>Intrasporangium</taxon>
    </lineage>
</organism>
<comment type="caution">
    <text evidence="1">The sequence shown here is derived from an EMBL/GenBank/DDBJ whole genome shotgun (WGS) entry which is preliminary data.</text>
</comment>
<evidence type="ECO:0000313" key="2">
    <source>
        <dbReference type="Proteomes" id="UP001150259"/>
    </source>
</evidence>
<accession>A0ABT5GGM4</accession>
<gene>
    <name evidence="1" type="ORF">OO014_09085</name>
</gene>
<dbReference type="Proteomes" id="UP001150259">
    <property type="component" value="Unassembled WGS sequence"/>
</dbReference>
<protein>
    <submittedName>
        <fullName evidence="1">Uncharacterized protein</fullName>
    </submittedName>
</protein>
<name>A0ABT5GGM4_9MICO</name>
<proteinExistence type="predicted"/>
<keyword evidence="2" id="KW-1185">Reference proteome</keyword>
<sequence>MPTYHLACPYCGGDDLSPFPDPMSAWSCLDCLRILRVELAQPATVSGWGVLRAVQPGATAAA</sequence>
<reference evidence="1 2" key="1">
    <citation type="submission" date="2022-11" db="EMBL/GenBank/DDBJ databases">
        <title>Anaerobic phenanthrene biodegradation by a DNRA strain PheN6.</title>
        <authorList>
            <person name="Zhang Z."/>
        </authorList>
    </citation>
    <scope>NUCLEOTIDE SEQUENCE [LARGE SCALE GENOMIC DNA]</scope>
    <source>
        <strain evidence="1 2">PheN6</strain>
    </source>
</reference>